<keyword evidence="2" id="KW-1185">Reference proteome</keyword>
<organism evidence="1 2">
    <name type="scientific">Rubripirellula reticaptiva</name>
    <dbReference type="NCBI Taxonomy" id="2528013"/>
    <lineage>
        <taxon>Bacteria</taxon>
        <taxon>Pseudomonadati</taxon>
        <taxon>Planctomycetota</taxon>
        <taxon>Planctomycetia</taxon>
        <taxon>Pirellulales</taxon>
        <taxon>Pirellulaceae</taxon>
        <taxon>Rubripirellula</taxon>
    </lineage>
</organism>
<dbReference type="RefSeq" id="WP_146536054.1">
    <property type="nucleotide sequence ID" value="NZ_SJPX01000004.1"/>
</dbReference>
<accession>A0A5C6EQI5</accession>
<sequence length="72" mass="8033">MQLIALQHFFARIAKQMDDIVRRLRVAKDPRNPALLAEAFAVAAKVLDSTSVAKKSTRWKAKADAEVAKAKR</sequence>
<comment type="caution">
    <text evidence="1">The sequence shown here is derived from an EMBL/GenBank/DDBJ whole genome shotgun (WGS) entry which is preliminary data.</text>
</comment>
<gene>
    <name evidence="1" type="ORF">Poly59_44910</name>
</gene>
<proteinExistence type="predicted"/>
<evidence type="ECO:0000313" key="2">
    <source>
        <dbReference type="Proteomes" id="UP000317977"/>
    </source>
</evidence>
<dbReference type="AlphaFoldDB" id="A0A5C6EQI5"/>
<name>A0A5C6EQI5_9BACT</name>
<protein>
    <submittedName>
        <fullName evidence="1">Uncharacterized protein</fullName>
    </submittedName>
</protein>
<dbReference type="Proteomes" id="UP000317977">
    <property type="component" value="Unassembled WGS sequence"/>
</dbReference>
<dbReference type="EMBL" id="SJPX01000004">
    <property type="protein sequence ID" value="TWU49866.1"/>
    <property type="molecule type" value="Genomic_DNA"/>
</dbReference>
<reference evidence="1 2" key="1">
    <citation type="submission" date="2019-02" db="EMBL/GenBank/DDBJ databases">
        <title>Deep-cultivation of Planctomycetes and their phenomic and genomic characterization uncovers novel biology.</title>
        <authorList>
            <person name="Wiegand S."/>
            <person name="Jogler M."/>
            <person name="Boedeker C."/>
            <person name="Pinto D."/>
            <person name="Vollmers J."/>
            <person name="Rivas-Marin E."/>
            <person name="Kohn T."/>
            <person name="Peeters S.H."/>
            <person name="Heuer A."/>
            <person name="Rast P."/>
            <person name="Oberbeckmann S."/>
            <person name="Bunk B."/>
            <person name="Jeske O."/>
            <person name="Meyerdierks A."/>
            <person name="Storesund J.E."/>
            <person name="Kallscheuer N."/>
            <person name="Luecker S."/>
            <person name="Lage O.M."/>
            <person name="Pohl T."/>
            <person name="Merkel B.J."/>
            <person name="Hornburger P."/>
            <person name="Mueller R.-W."/>
            <person name="Bruemmer F."/>
            <person name="Labrenz M."/>
            <person name="Spormann A.M."/>
            <person name="Op Den Camp H."/>
            <person name="Overmann J."/>
            <person name="Amann R."/>
            <person name="Jetten M.S.M."/>
            <person name="Mascher T."/>
            <person name="Medema M.H."/>
            <person name="Devos D.P."/>
            <person name="Kaster A.-K."/>
            <person name="Ovreas L."/>
            <person name="Rohde M."/>
            <person name="Galperin M.Y."/>
            <person name="Jogler C."/>
        </authorList>
    </citation>
    <scope>NUCLEOTIDE SEQUENCE [LARGE SCALE GENOMIC DNA]</scope>
    <source>
        <strain evidence="1 2">Poly59</strain>
    </source>
</reference>
<evidence type="ECO:0000313" key="1">
    <source>
        <dbReference type="EMBL" id="TWU49866.1"/>
    </source>
</evidence>